<name>A0A2A5B821_9GAMM</name>
<evidence type="ECO:0008006" key="4">
    <source>
        <dbReference type="Google" id="ProtNLM"/>
    </source>
</evidence>
<dbReference type="AlphaFoldDB" id="A0A2A5B821"/>
<evidence type="ECO:0000313" key="2">
    <source>
        <dbReference type="EMBL" id="PCJ27510.1"/>
    </source>
</evidence>
<feature type="transmembrane region" description="Helical" evidence="1">
    <location>
        <begin position="39"/>
        <end position="60"/>
    </location>
</feature>
<feature type="transmembrane region" description="Helical" evidence="1">
    <location>
        <begin position="80"/>
        <end position="98"/>
    </location>
</feature>
<comment type="caution">
    <text evidence="2">The sequence shown here is derived from an EMBL/GenBank/DDBJ whole genome shotgun (WGS) entry which is preliminary data.</text>
</comment>
<dbReference type="Proteomes" id="UP000218327">
    <property type="component" value="Unassembled WGS sequence"/>
</dbReference>
<keyword evidence="1" id="KW-0472">Membrane</keyword>
<evidence type="ECO:0000313" key="3">
    <source>
        <dbReference type="Proteomes" id="UP000218327"/>
    </source>
</evidence>
<dbReference type="EMBL" id="NVVJ01000006">
    <property type="protein sequence ID" value="PCJ27510.1"/>
    <property type="molecule type" value="Genomic_DNA"/>
</dbReference>
<accession>A0A2A5B821</accession>
<evidence type="ECO:0000256" key="1">
    <source>
        <dbReference type="SAM" id="Phobius"/>
    </source>
</evidence>
<proteinExistence type="predicted"/>
<dbReference type="Pfam" id="PF10067">
    <property type="entry name" value="DUF2306"/>
    <property type="match status" value="1"/>
</dbReference>
<dbReference type="InterPro" id="IPR018750">
    <property type="entry name" value="DUF2306_membrane"/>
</dbReference>
<organism evidence="2 3">
    <name type="scientific">SAR86 cluster bacterium</name>
    <dbReference type="NCBI Taxonomy" id="2030880"/>
    <lineage>
        <taxon>Bacteria</taxon>
        <taxon>Pseudomonadati</taxon>
        <taxon>Pseudomonadota</taxon>
        <taxon>Gammaproteobacteria</taxon>
        <taxon>SAR86 cluster</taxon>
    </lineage>
</organism>
<feature type="transmembrane region" description="Helical" evidence="1">
    <location>
        <begin position="110"/>
        <end position="128"/>
    </location>
</feature>
<feature type="transmembrane region" description="Helical" evidence="1">
    <location>
        <begin position="149"/>
        <end position="170"/>
    </location>
</feature>
<keyword evidence="1" id="KW-0812">Transmembrane</keyword>
<reference evidence="3" key="1">
    <citation type="submission" date="2017-08" db="EMBL/GenBank/DDBJ databases">
        <title>A dynamic microbial community with high functional redundancy inhabits the cold, oxic subseafloor aquifer.</title>
        <authorList>
            <person name="Tully B.J."/>
            <person name="Wheat C.G."/>
            <person name="Glazer B.T."/>
            <person name="Huber J.A."/>
        </authorList>
    </citation>
    <scope>NUCLEOTIDE SEQUENCE [LARGE SCALE GENOMIC DNA]</scope>
</reference>
<feature type="transmembrane region" description="Helical" evidence="1">
    <location>
        <begin position="12"/>
        <end position="33"/>
    </location>
</feature>
<keyword evidence="1" id="KW-1133">Transmembrane helix</keyword>
<protein>
    <recommendedName>
        <fullName evidence="4">DUF2306 domain-containing protein</fullName>
    </recommendedName>
</protein>
<feature type="transmembrane region" description="Helical" evidence="1">
    <location>
        <begin position="182"/>
        <end position="199"/>
    </location>
</feature>
<gene>
    <name evidence="2" type="ORF">COA96_03150</name>
</gene>
<sequence length="214" mass="23610">MISNTALDRTLYIYMVVVLSVFAVVASGSLVFVPDSYGSSGVVAMLASGAHIFFGVLYVLGPIAQFNGKIRSKFPSVHRWLGRLTLIAMVATAVFGMWMNLAPGNTHFQLGMRTMALFLIFWVPLCAYKAFTSARKRNFQLHQIWVLRLAAVAVGNGALRFGLIGFMIITGGTEGTDEFVDQTIWFFIGSHSILVELYIQHKFFTGVNRKPSSA</sequence>